<name>A0ABN6WKT2_9GAMM</name>
<dbReference type="PANTHER" id="PTHR35024:SF4">
    <property type="entry name" value="POLYMER-FORMING CYTOSKELETAL PROTEIN"/>
    <property type="match status" value="1"/>
</dbReference>
<dbReference type="EMBL" id="AP027271">
    <property type="protein sequence ID" value="BDX02545.1"/>
    <property type="molecule type" value="Genomic_DNA"/>
</dbReference>
<dbReference type="RefSeq" id="WP_338266407.1">
    <property type="nucleotide sequence ID" value="NZ_AP027271.1"/>
</dbReference>
<evidence type="ECO:0008006" key="4">
    <source>
        <dbReference type="Google" id="ProtNLM"/>
    </source>
</evidence>
<organism evidence="2 3">
    <name type="scientific">Marinomonas pontica</name>
    <dbReference type="NCBI Taxonomy" id="264739"/>
    <lineage>
        <taxon>Bacteria</taxon>
        <taxon>Pseudomonadati</taxon>
        <taxon>Pseudomonadota</taxon>
        <taxon>Gammaproteobacteria</taxon>
        <taxon>Oceanospirillales</taxon>
        <taxon>Oceanospirillaceae</taxon>
        <taxon>Marinomonas</taxon>
    </lineage>
</organism>
<gene>
    <name evidence="2" type="ORF">MACH16_12930</name>
</gene>
<protein>
    <recommendedName>
        <fullName evidence="4">Polymer-forming cytoskeletal protein</fullName>
    </recommendedName>
</protein>
<keyword evidence="3" id="KW-1185">Reference proteome</keyword>
<evidence type="ECO:0000313" key="2">
    <source>
        <dbReference type="EMBL" id="BDX02545.1"/>
    </source>
</evidence>
<dbReference type="Proteomes" id="UP001307608">
    <property type="component" value="Chromosome"/>
</dbReference>
<reference evidence="2 3" key="1">
    <citation type="submission" date="2023-01" db="EMBL/GenBank/DDBJ databases">
        <title>Complete genome sequence of Marinomonas pontica strain 200518_36.</title>
        <authorList>
            <person name="Ueki S."/>
            <person name="Gajardo G."/>
            <person name="Maruyama F."/>
        </authorList>
    </citation>
    <scope>NUCLEOTIDE SEQUENCE [LARGE SCALE GENOMIC DNA]</scope>
    <source>
        <strain evidence="2 3">200518_36</strain>
    </source>
</reference>
<proteinExistence type="inferred from homology"/>
<comment type="similarity">
    <text evidence="1">Belongs to the bactofilin family.</text>
</comment>
<evidence type="ECO:0000256" key="1">
    <source>
        <dbReference type="ARBA" id="ARBA00044755"/>
    </source>
</evidence>
<dbReference type="Pfam" id="PF04519">
    <property type="entry name" value="Bactofilin"/>
    <property type="match status" value="1"/>
</dbReference>
<dbReference type="InterPro" id="IPR007607">
    <property type="entry name" value="BacA/B"/>
</dbReference>
<evidence type="ECO:0000313" key="3">
    <source>
        <dbReference type="Proteomes" id="UP001307608"/>
    </source>
</evidence>
<accession>A0ABN6WKT2</accession>
<dbReference type="PANTHER" id="PTHR35024">
    <property type="entry name" value="HYPOTHETICAL CYTOSOLIC PROTEIN"/>
    <property type="match status" value="1"/>
</dbReference>
<sequence>MGIFGGQNRVKSQSATTTLIAEGCTINGKLNVANQLQIDGNVEGQIEVKSQVKISVSGNVLGEIITERLIINGGFEGIGRATYIEILSCGRVSGTLYSDNLSIEAGGKFMGVTHPSDNVAEPDIHDKLSSLDIEDLETEEDQVVLINSDS</sequence>